<accession>A0A1F8ACL8</accession>
<feature type="compositionally biased region" description="Polar residues" evidence="1">
    <location>
        <begin position="144"/>
        <end position="158"/>
    </location>
</feature>
<dbReference type="OrthoDB" id="4496773at2759"/>
<evidence type="ECO:0000313" key="4">
    <source>
        <dbReference type="Proteomes" id="UP000179179"/>
    </source>
</evidence>
<dbReference type="GeneID" id="34446927"/>
<organism evidence="3 4">
    <name type="scientific">Aspergillus bombycis</name>
    <dbReference type="NCBI Taxonomy" id="109264"/>
    <lineage>
        <taxon>Eukaryota</taxon>
        <taxon>Fungi</taxon>
        <taxon>Dikarya</taxon>
        <taxon>Ascomycota</taxon>
        <taxon>Pezizomycotina</taxon>
        <taxon>Eurotiomycetes</taxon>
        <taxon>Eurotiomycetidae</taxon>
        <taxon>Eurotiales</taxon>
        <taxon>Aspergillaceae</taxon>
        <taxon>Aspergillus</taxon>
    </lineage>
</organism>
<feature type="region of interest" description="Disordered" evidence="1">
    <location>
        <begin position="214"/>
        <end position="234"/>
    </location>
</feature>
<feature type="compositionally biased region" description="Low complexity" evidence="1">
    <location>
        <begin position="220"/>
        <end position="234"/>
    </location>
</feature>
<reference evidence="3 4" key="1">
    <citation type="journal article" date="2016" name="Genome Biol. Evol.">
        <title>Draft genome sequence of an aflatoxigenic Aspergillus species, A. bombycis.</title>
        <authorList>
            <person name="Moore G.G."/>
            <person name="Mack B.M."/>
            <person name="Beltz S.B."/>
            <person name="Gilbert M.K."/>
        </authorList>
    </citation>
    <scope>NUCLEOTIDE SEQUENCE [LARGE SCALE GENOMIC DNA]</scope>
    <source>
        <strain evidence="4">NRRL 26010</strain>
    </source>
</reference>
<sequence>MRAQHARDDRANGAANPKQEQDPIERRRLQNRLSQRNHRRKIRDRIAKLQERVIASELRAAASLNGWNYHHPTAPLVTPTPAYDVERKVLSPAVEVMPAMSGTYLPGSTGTYYPFSTLSPAPPLPPQPSPTFPQYEPTAKEVDSSGSSSPCAPTNSSVCSPGASSFNLDMAPNASNNYVPSEMNGQYQTEPWNIYTQNSQSNFYYMTTGSRQRKYEAKGSHSAPTRRSASRSSATVYISTSLTNGTSSTSYKRLSHTGLDMSVPQPKLPDRVSCGLDARDSLYKSLSLARFIATGWLSTEAAMKQPSARNGDLS</sequence>
<dbReference type="Proteomes" id="UP000179179">
    <property type="component" value="Unassembled WGS sequence"/>
</dbReference>
<feature type="domain" description="BZIP" evidence="2">
    <location>
        <begin position="26"/>
        <end position="41"/>
    </location>
</feature>
<dbReference type="PANTHER" id="PTHR39607:SF3">
    <property type="entry name" value="BZIP DOMAIN-CONTAINING PROTEIN"/>
    <property type="match status" value="1"/>
</dbReference>
<name>A0A1F8ACL8_9EURO</name>
<feature type="compositionally biased region" description="Basic and acidic residues" evidence="1">
    <location>
        <begin position="19"/>
        <end position="28"/>
    </location>
</feature>
<feature type="region of interest" description="Disordered" evidence="1">
    <location>
        <begin position="118"/>
        <end position="158"/>
    </location>
</feature>
<evidence type="ECO:0000259" key="2">
    <source>
        <dbReference type="PROSITE" id="PS00036"/>
    </source>
</evidence>
<dbReference type="PROSITE" id="PS00036">
    <property type="entry name" value="BZIP_BASIC"/>
    <property type="match status" value="1"/>
</dbReference>
<evidence type="ECO:0000313" key="3">
    <source>
        <dbReference type="EMBL" id="OGM49443.1"/>
    </source>
</evidence>
<feature type="compositionally biased region" description="Basic and acidic residues" evidence="1">
    <location>
        <begin position="1"/>
        <end position="11"/>
    </location>
</feature>
<dbReference type="SUPFAM" id="SSF57959">
    <property type="entry name" value="Leucine zipper domain"/>
    <property type="match status" value="1"/>
</dbReference>
<dbReference type="AlphaFoldDB" id="A0A1F8ACL8"/>
<dbReference type="EMBL" id="LYCR01000009">
    <property type="protein sequence ID" value="OGM49443.1"/>
    <property type="molecule type" value="Genomic_DNA"/>
</dbReference>
<dbReference type="PANTHER" id="PTHR39607">
    <property type="entry name" value="XANTHOCILLIN BIOSYNTHESIS CLUSTER TRANSCRIPTION FACTOR XANC-RELATED"/>
    <property type="match status" value="1"/>
</dbReference>
<dbReference type="CDD" id="cd14688">
    <property type="entry name" value="bZIP_YAP"/>
    <property type="match status" value="1"/>
</dbReference>
<evidence type="ECO:0000256" key="1">
    <source>
        <dbReference type="SAM" id="MobiDB-lite"/>
    </source>
</evidence>
<proteinExistence type="predicted"/>
<dbReference type="InterPro" id="IPR046347">
    <property type="entry name" value="bZIP_sf"/>
</dbReference>
<feature type="compositionally biased region" description="Pro residues" evidence="1">
    <location>
        <begin position="120"/>
        <end position="131"/>
    </location>
</feature>
<dbReference type="GO" id="GO:0003700">
    <property type="term" value="F:DNA-binding transcription factor activity"/>
    <property type="evidence" value="ECO:0007669"/>
    <property type="project" value="InterPro"/>
</dbReference>
<dbReference type="RefSeq" id="XP_022393160.1">
    <property type="nucleotide sequence ID" value="XM_022530667.1"/>
</dbReference>
<dbReference type="InterPro" id="IPR052635">
    <property type="entry name" value="Sec_Metab_Biosynth_Reg"/>
</dbReference>
<gene>
    <name evidence="3" type="ORF">ABOM_003537</name>
</gene>
<feature type="region of interest" description="Disordered" evidence="1">
    <location>
        <begin position="1"/>
        <end position="39"/>
    </location>
</feature>
<protein>
    <recommendedName>
        <fullName evidence="2">BZIP domain-containing protein</fullName>
    </recommendedName>
</protein>
<comment type="caution">
    <text evidence="3">The sequence shown here is derived from an EMBL/GenBank/DDBJ whole genome shotgun (WGS) entry which is preliminary data.</text>
</comment>
<keyword evidence="4" id="KW-1185">Reference proteome</keyword>
<dbReference type="InterPro" id="IPR004827">
    <property type="entry name" value="bZIP"/>
</dbReference>